<accession>A0A4P7NE32</accession>
<dbReference type="AlphaFoldDB" id="A0A4P7NE32"/>
<evidence type="ECO:0000313" key="4">
    <source>
        <dbReference type="EMBL" id="QBZ59964.1"/>
    </source>
</evidence>
<evidence type="ECO:0000313" key="5">
    <source>
        <dbReference type="Proteomes" id="UP000294847"/>
    </source>
</evidence>
<dbReference type="GO" id="GO:0016616">
    <property type="term" value="F:oxidoreductase activity, acting on the CH-OH group of donors, NAD or NADP as acceptor"/>
    <property type="evidence" value="ECO:0007669"/>
    <property type="project" value="TreeGrafter"/>
</dbReference>
<gene>
    <name evidence="4" type="ORF">PoMZ_04933</name>
</gene>
<dbReference type="Pfam" id="PF01370">
    <property type="entry name" value="Epimerase"/>
    <property type="match status" value="1"/>
</dbReference>
<dbReference type="Proteomes" id="UP000294847">
    <property type="component" value="Chromosome 3"/>
</dbReference>
<dbReference type="SUPFAM" id="SSF51735">
    <property type="entry name" value="NAD(P)-binding Rossmann-fold domains"/>
    <property type="match status" value="1"/>
</dbReference>
<feature type="domain" description="NAD-dependent epimerase/dehydratase" evidence="3">
    <location>
        <begin position="10"/>
        <end position="202"/>
    </location>
</feature>
<evidence type="ECO:0000256" key="1">
    <source>
        <dbReference type="ARBA" id="ARBA00023002"/>
    </source>
</evidence>
<reference evidence="4 5" key="1">
    <citation type="journal article" date="2019" name="Mol. Biol. Evol.">
        <title>Blast fungal genomes show frequent chromosomal changes, gene gains and losses, and effector gene turnover.</title>
        <authorList>
            <person name="Gomez Luciano L.B."/>
            <person name="Jason Tsai I."/>
            <person name="Chuma I."/>
            <person name="Tosa Y."/>
            <person name="Chen Y.H."/>
            <person name="Li J.Y."/>
            <person name="Li M.Y."/>
            <person name="Jade Lu M.Y."/>
            <person name="Nakayashiki H."/>
            <person name="Li W.H."/>
        </authorList>
    </citation>
    <scope>NUCLEOTIDE SEQUENCE [LARGE SCALE GENOMIC DNA]</scope>
    <source>
        <strain evidence="4">MZ5-1-6</strain>
    </source>
</reference>
<dbReference type="EMBL" id="CP034206">
    <property type="protein sequence ID" value="QBZ59964.1"/>
    <property type="molecule type" value="Genomic_DNA"/>
</dbReference>
<evidence type="ECO:0000259" key="3">
    <source>
        <dbReference type="Pfam" id="PF01370"/>
    </source>
</evidence>
<protein>
    <recommendedName>
        <fullName evidence="3">NAD-dependent epimerase/dehydratase domain-containing protein</fullName>
    </recommendedName>
</protein>
<keyword evidence="1" id="KW-0560">Oxidoreductase</keyword>
<dbReference type="InterPro" id="IPR001509">
    <property type="entry name" value="Epimerase_deHydtase"/>
</dbReference>
<dbReference type="PANTHER" id="PTHR10366:SF564">
    <property type="entry name" value="STEROL-4-ALPHA-CARBOXYLATE 3-DEHYDROGENASE, DECARBOXYLATING"/>
    <property type="match status" value="1"/>
</dbReference>
<evidence type="ECO:0000256" key="2">
    <source>
        <dbReference type="ARBA" id="ARBA00023445"/>
    </source>
</evidence>
<organism evidence="4 5">
    <name type="scientific">Pyricularia oryzae</name>
    <name type="common">Rice blast fungus</name>
    <name type="synonym">Magnaporthe oryzae</name>
    <dbReference type="NCBI Taxonomy" id="318829"/>
    <lineage>
        <taxon>Eukaryota</taxon>
        <taxon>Fungi</taxon>
        <taxon>Dikarya</taxon>
        <taxon>Ascomycota</taxon>
        <taxon>Pezizomycotina</taxon>
        <taxon>Sordariomycetes</taxon>
        <taxon>Sordariomycetidae</taxon>
        <taxon>Magnaporthales</taxon>
        <taxon>Pyriculariaceae</taxon>
        <taxon>Pyricularia</taxon>
    </lineage>
</organism>
<name>A0A4P7NE32_PYROR</name>
<dbReference type="PANTHER" id="PTHR10366">
    <property type="entry name" value="NAD DEPENDENT EPIMERASE/DEHYDRATASE"/>
    <property type="match status" value="1"/>
</dbReference>
<dbReference type="InterPro" id="IPR036291">
    <property type="entry name" value="NAD(P)-bd_dom_sf"/>
</dbReference>
<comment type="similarity">
    <text evidence="2">Belongs to the NAD(P)-dependent epimerase/dehydratase family. Dihydroflavonol-4-reductase subfamily.</text>
</comment>
<dbReference type="Gene3D" id="3.40.50.720">
    <property type="entry name" value="NAD(P)-binding Rossmann-like Domain"/>
    <property type="match status" value="1"/>
</dbReference>
<proteinExistence type="inferred from homology"/>
<sequence>MESPPKETHLVTGGSGFIGLHVVNALLDKGYVVHATVRSLKNAKKTAGLNELRAKHPGRLRLFEADLLQPGSFKAAMQGCSVVHHVASPFMMAENIKDGQKECVEPALEGTKNVLASVDETESVRRVVLTSTVGAIFGDYKDVTDRMGGVLTEDHFNETSTVTHNPYHYSKVLAEKEAWAILKRQNRWDMVVICPGLVLGPALSGGSDSGSLFLMDELLSGQLFFGVPDLYFATVDVREVAASHVAGAEVAEAAGRRYIVAAAEMAAFLDVARIFRRQEGASRLIPAHGIPHVVTRCLGPLFGLTRRWMSRNLGVRFAVDNGRSVGELGIRYRPLEETLVDNFKTWKAMRAK</sequence>
<dbReference type="InterPro" id="IPR050425">
    <property type="entry name" value="NAD(P)_dehydrat-like"/>
</dbReference>